<name>A0A7V2ZJI8_9BACT</name>
<dbReference type="EMBL" id="DSUJ01000008">
    <property type="protein sequence ID" value="HFI91183.1"/>
    <property type="molecule type" value="Genomic_DNA"/>
</dbReference>
<dbReference type="Gene3D" id="3.40.50.410">
    <property type="entry name" value="von Willebrand factor, type A domain"/>
    <property type="match status" value="1"/>
</dbReference>
<reference evidence="2" key="1">
    <citation type="journal article" date="2020" name="mSystems">
        <title>Genome- and Community-Level Interaction Insights into Carbon Utilization and Element Cycling Functions of Hydrothermarchaeota in Hydrothermal Sediment.</title>
        <authorList>
            <person name="Zhou Z."/>
            <person name="Liu Y."/>
            <person name="Xu W."/>
            <person name="Pan J."/>
            <person name="Luo Z.H."/>
            <person name="Li M."/>
        </authorList>
    </citation>
    <scope>NUCLEOTIDE SEQUENCE [LARGE SCALE GENOMIC DNA]</scope>
    <source>
        <strain evidence="2">SpSt-479</strain>
    </source>
</reference>
<feature type="domain" description="VWFA" evidence="1">
    <location>
        <begin position="88"/>
        <end position="276"/>
    </location>
</feature>
<dbReference type="PANTHER" id="PTHR33608:SF7">
    <property type="entry name" value="DUF58 DOMAIN-CONTAINING PROTEIN"/>
    <property type="match status" value="1"/>
</dbReference>
<protein>
    <submittedName>
        <fullName evidence="2">DUF58 domain-containing protein</fullName>
    </submittedName>
</protein>
<organism evidence="2">
    <name type="scientific">Ignavibacterium album</name>
    <dbReference type="NCBI Taxonomy" id="591197"/>
    <lineage>
        <taxon>Bacteria</taxon>
        <taxon>Pseudomonadati</taxon>
        <taxon>Ignavibacteriota</taxon>
        <taxon>Ignavibacteria</taxon>
        <taxon>Ignavibacteriales</taxon>
        <taxon>Ignavibacteriaceae</taxon>
        <taxon>Ignavibacterium</taxon>
    </lineage>
</organism>
<proteinExistence type="predicted"/>
<evidence type="ECO:0000313" key="2">
    <source>
        <dbReference type="EMBL" id="HFI91183.1"/>
    </source>
</evidence>
<dbReference type="InterPro" id="IPR036465">
    <property type="entry name" value="vWFA_dom_sf"/>
</dbReference>
<dbReference type="InterPro" id="IPR002881">
    <property type="entry name" value="DUF58"/>
</dbReference>
<gene>
    <name evidence="2" type="ORF">ENS31_06570</name>
</gene>
<dbReference type="CDD" id="cd00198">
    <property type="entry name" value="vWFA"/>
    <property type="match status" value="1"/>
</dbReference>
<accession>A0A7V2ZJI8</accession>
<dbReference type="InterPro" id="IPR002035">
    <property type="entry name" value="VWF_A"/>
</dbReference>
<dbReference type="Pfam" id="PF01882">
    <property type="entry name" value="DUF58"/>
    <property type="match status" value="1"/>
</dbReference>
<sequence>MEFKLTDYKSYLNPSIISRINNLELRARLVVEGFMVGLHKSPYHGFSVEFSEHRPYMQGDDLKNVDWRVFGKTEKYFIKQFEEETNLKAYIILDCSKSMSYSSRKDYNKLEYAKTLAAALSYLLIKQQDAAGLVTYSDSVKKYLSPKASRTYLHQILYELNQISASDKTNTSESLSLVAEKIKKRGLVIIISDFFDEIDKTIKALKHFSYMKNEVIVFQILDPMERTFGFGKDALFIDLETEEQMATQPYQIQKAYQQAMSEFTEKIKRECLNSNFDYTLIDTSTPFDKALFSYIQKRKRLY</sequence>
<comment type="caution">
    <text evidence="2">The sequence shown here is derived from an EMBL/GenBank/DDBJ whole genome shotgun (WGS) entry which is preliminary data.</text>
</comment>
<dbReference type="AlphaFoldDB" id="A0A7V2ZJI8"/>
<evidence type="ECO:0000259" key="1">
    <source>
        <dbReference type="PROSITE" id="PS50234"/>
    </source>
</evidence>
<dbReference type="PROSITE" id="PS50234">
    <property type="entry name" value="VWFA"/>
    <property type="match status" value="1"/>
</dbReference>
<dbReference type="PANTHER" id="PTHR33608">
    <property type="entry name" value="BLL2464 PROTEIN"/>
    <property type="match status" value="1"/>
</dbReference>
<dbReference type="SUPFAM" id="SSF53300">
    <property type="entry name" value="vWA-like"/>
    <property type="match status" value="1"/>
</dbReference>